<organism evidence="8 9">
    <name type="scientific">Cryomyces minteri</name>
    <dbReference type="NCBI Taxonomy" id="331657"/>
    <lineage>
        <taxon>Eukaryota</taxon>
        <taxon>Fungi</taxon>
        <taxon>Dikarya</taxon>
        <taxon>Ascomycota</taxon>
        <taxon>Pezizomycotina</taxon>
        <taxon>Dothideomycetes</taxon>
        <taxon>Dothideomycetes incertae sedis</taxon>
        <taxon>Cryomyces</taxon>
    </lineage>
</organism>
<comment type="cofactor">
    <cofactor evidence="1 5">
        <name>heme</name>
        <dbReference type="ChEBI" id="CHEBI:30413"/>
    </cofactor>
</comment>
<dbReference type="Pfam" id="PF00067">
    <property type="entry name" value="p450"/>
    <property type="match status" value="1"/>
</dbReference>
<evidence type="ECO:0000256" key="1">
    <source>
        <dbReference type="ARBA" id="ARBA00001971"/>
    </source>
</evidence>
<feature type="region of interest" description="Disordered" evidence="6">
    <location>
        <begin position="651"/>
        <end position="680"/>
    </location>
</feature>
<proteinExistence type="inferred from homology"/>
<dbReference type="GO" id="GO:0004497">
    <property type="term" value="F:monooxygenase activity"/>
    <property type="evidence" value="ECO:0007669"/>
    <property type="project" value="InterPro"/>
</dbReference>
<dbReference type="InterPro" id="IPR001128">
    <property type="entry name" value="Cyt_P450"/>
</dbReference>
<dbReference type="STRING" id="331657.A0A4U0XS21"/>
<name>A0A4U0XS21_9PEZI</name>
<dbReference type="GO" id="GO:0005506">
    <property type="term" value="F:iron ion binding"/>
    <property type="evidence" value="ECO:0007669"/>
    <property type="project" value="InterPro"/>
</dbReference>
<dbReference type="GO" id="GO:0020037">
    <property type="term" value="F:heme binding"/>
    <property type="evidence" value="ECO:0007669"/>
    <property type="project" value="InterPro"/>
</dbReference>
<evidence type="ECO:0000256" key="5">
    <source>
        <dbReference type="PIRSR" id="PIRSR602403-1"/>
    </source>
</evidence>
<gene>
    <name evidence="8" type="ORF">B0A49_00856</name>
</gene>
<protein>
    <recommendedName>
        <fullName evidence="7">DUF7137 domain-containing protein</fullName>
    </recommendedName>
</protein>
<reference evidence="8 9" key="1">
    <citation type="submission" date="2017-03" db="EMBL/GenBank/DDBJ databases">
        <title>Genomes of endolithic fungi from Antarctica.</title>
        <authorList>
            <person name="Coleine C."/>
            <person name="Masonjones S."/>
            <person name="Stajich J.E."/>
        </authorList>
    </citation>
    <scope>NUCLEOTIDE SEQUENCE [LARGE SCALE GENOMIC DNA]</scope>
    <source>
        <strain evidence="8 9">CCFEE 5187</strain>
    </source>
</reference>
<dbReference type="OrthoDB" id="2435509at2759"/>
<feature type="compositionally biased region" description="Low complexity" evidence="6">
    <location>
        <begin position="22"/>
        <end position="106"/>
    </location>
</feature>
<dbReference type="Gene3D" id="1.10.630.10">
    <property type="entry name" value="Cytochrome P450"/>
    <property type="match status" value="1"/>
</dbReference>
<keyword evidence="4 5" id="KW-0408">Iron</keyword>
<dbReference type="EMBL" id="NAJN01000057">
    <property type="protein sequence ID" value="TKA80472.1"/>
    <property type="molecule type" value="Genomic_DNA"/>
</dbReference>
<feature type="domain" description="DUF7137" evidence="7">
    <location>
        <begin position="116"/>
        <end position="251"/>
    </location>
</feature>
<feature type="region of interest" description="Disordered" evidence="6">
    <location>
        <begin position="1"/>
        <end position="113"/>
    </location>
</feature>
<feature type="compositionally biased region" description="Basic and acidic residues" evidence="6">
    <location>
        <begin position="669"/>
        <end position="678"/>
    </location>
</feature>
<accession>A0A4U0XS21</accession>
<evidence type="ECO:0000313" key="8">
    <source>
        <dbReference type="EMBL" id="TKA80472.1"/>
    </source>
</evidence>
<dbReference type="SUPFAM" id="SSF48264">
    <property type="entry name" value="Cytochrome P450"/>
    <property type="match status" value="1"/>
</dbReference>
<dbReference type="InterPro" id="IPR002403">
    <property type="entry name" value="Cyt_P450_E_grp-IV"/>
</dbReference>
<dbReference type="InterPro" id="IPR055561">
    <property type="entry name" value="DUF7137"/>
</dbReference>
<evidence type="ECO:0000256" key="6">
    <source>
        <dbReference type="SAM" id="MobiDB-lite"/>
    </source>
</evidence>
<evidence type="ECO:0000313" key="9">
    <source>
        <dbReference type="Proteomes" id="UP000308768"/>
    </source>
</evidence>
<dbReference type="PRINTS" id="PR00465">
    <property type="entry name" value="EP450IV"/>
</dbReference>
<keyword evidence="3 5" id="KW-0479">Metal-binding</keyword>
<dbReference type="Pfam" id="PF23585">
    <property type="entry name" value="DUF7137"/>
    <property type="match status" value="1"/>
</dbReference>
<evidence type="ECO:0000256" key="3">
    <source>
        <dbReference type="ARBA" id="ARBA00022723"/>
    </source>
</evidence>
<feature type="binding site" description="axial binding residue" evidence="5">
    <location>
        <position position="701"/>
    </location>
    <ligand>
        <name>heme</name>
        <dbReference type="ChEBI" id="CHEBI:30413"/>
    </ligand>
    <ligandPart>
        <name>Fe</name>
        <dbReference type="ChEBI" id="CHEBI:18248"/>
    </ligandPart>
</feature>
<evidence type="ECO:0000256" key="4">
    <source>
        <dbReference type="ARBA" id="ARBA00023004"/>
    </source>
</evidence>
<dbReference type="InterPro" id="IPR036396">
    <property type="entry name" value="Cyt_P450_sf"/>
</dbReference>
<dbReference type="CDD" id="cd11040">
    <property type="entry name" value="CYP7_CYP8-like"/>
    <property type="match status" value="1"/>
</dbReference>
<dbReference type="PANTHER" id="PTHR42028:SF1">
    <property type="entry name" value="YALI0E30657P"/>
    <property type="match status" value="1"/>
</dbReference>
<evidence type="ECO:0000256" key="2">
    <source>
        <dbReference type="ARBA" id="ARBA00010617"/>
    </source>
</evidence>
<comment type="similarity">
    <text evidence="2">Belongs to the cytochrome P450 family.</text>
</comment>
<keyword evidence="5" id="KW-0349">Heme</keyword>
<evidence type="ECO:0000259" key="7">
    <source>
        <dbReference type="Pfam" id="PF23585"/>
    </source>
</evidence>
<dbReference type="PANTHER" id="PTHR42028">
    <property type="entry name" value="CHROMOSOME 1, WHOLE GENOME SHOTGUN SEQUENCE"/>
    <property type="match status" value="1"/>
</dbReference>
<dbReference type="Proteomes" id="UP000308768">
    <property type="component" value="Unassembled WGS sequence"/>
</dbReference>
<comment type="caution">
    <text evidence="8">The sequence shown here is derived from an EMBL/GenBank/DDBJ whole genome shotgun (WGS) entry which is preliminary data.</text>
</comment>
<sequence length="760" mass="82544">MAVATVMGRAQSHTGNRRNNDAASSGASSAAPSGASSVASSGANSQSSAASGGLSGSGFQTGSPAASTGASGSTQRGSSQSGTARATGSGTGTNTGSVNSGTRTSSPKTTTFDARLPAGGIAMITPNALAGSQYYKVGNFITFAWNYTSLSVTPSAIDILATCKKNQAMYTLALNQTVQPTGEIVWDTGSYQASETPQLLTEVYTLIIHDAAKDTTAAPQAGYLATFNTFQFAMYSPQVYTPSVDGIQCATCSGALSAMERQTLSFLFVLMTIHVISGPEYINTLFKNSRDLTTKPSAVLVVENAFGAPAADHHILEADNTGFLQKPAEGSNPIEPHNRIFYLNHRDIHVNLTGAGLAELATRFMANLAQQLNANDDIGYEEWVELPDLYSFLQLKVFKASMNALCGDHFFKLNPDFAADFWEFDKRMPGLFKSLPRWLIPRSYQIRDKLHGCMLTWQNYADEHFDWTDEAAKGKEWEPFFGAKIMRQRQQMFAAVEGLSKESAAANNLGMSPTDISVDSTNANVIPTAGWMLLDILLRPSVLSKVRSEIAPALIHPGTSSTLSFDMPQLLANPLLQSIYSEELRMRVGVMIQRVPLVSDFRIGQWLFPKGKMIVASHWHAARDKKIWNEGTDKDPHPVDDFWAERFLVYPDDPESGPAKPRSTTSIPKGEKTGDQRPRPIFTTDPVIGSFIPYGGGMKICPGRFFAKQEMLGTVALMLTVYDIELKLDGKAVEPDMNYFPFGGVPPKGKIPARIRRRRV</sequence>
<keyword evidence="9" id="KW-1185">Reference proteome</keyword>
<dbReference type="AlphaFoldDB" id="A0A4U0XS21"/>
<dbReference type="GO" id="GO:0016705">
    <property type="term" value="F:oxidoreductase activity, acting on paired donors, with incorporation or reduction of molecular oxygen"/>
    <property type="evidence" value="ECO:0007669"/>
    <property type="project" value="InterPro"/>
</dbReference>